<reference evidence="3" key="2">
    <citation type="submission" date="2025-08" db="UniProtKB">
        <authorList>
            <consortium name="Ensembl"/>
        </authorList>
    </citation>
    <scope>IDENTIFICATION</scope>
</reference>
<protein>
    <submittedName>
        <fullName evidence="3">Coiled-coil domain 40 molecular ruler complex subunit</fullName>
    </submittedName>
</protein>
<feature type="compositionally biased region" description="Basic and acidic residues" evidence="2">
    <location>
        <begin position="79"/>
        <end position="102"/>
    </location>
</feature>
<gene>
    <name evidence="3" type="primary">CCDC40</name>
</gene>
<proteinExistence type="predicted"/>
<keyword evidence="1" id="KW-0175">Coiled coil</keyword>
<dbReference type="GO" id="GO:0035469">
    <property type="term" value="P:determination of pancreatic left/right asymmetry"/>
    <property type="evidence" value="ECO:0007669"/>
    <property type="project" value="Ensembl"/>
</dbReference>
<dbReference type="Ensembl" id="ENSPANT00000018832.3">
    <property type="protein sequence ID" value="ENSPANP00000016281.2"/>
    <property type="gene ID" value="ENSPANG00000019680.3"/>
</dbReference>
<reference evidence="3 4" key="1">
    <citation type="submission" date="2012-03" db="EMBL/GenBank/DDBJ databases">
        <title>Whole Genome Assembly of Papio anubis.</title>
        <authorList>
            <person name="Liu Y.L."/>
            <person name="Abraham K.A."/>
            <person name="Akbar H.A."/>
            <person name="Ali S.A."/>
            <person name="Anosike U.A."/>
            <person name="Aqrawi P.A."/>
            <person name="Arias F.A."/>
            <person name="Attaway T.A."/>
            <person name="Awwad R.A."/>
            <person name="Babu C.B."/>
            <person name="Bandaranaike D.B."/>
            <person name="Battles P.B."/>
            <person name="Bell A.B."/>
            <person name="Beltran B.B."/>
            <person name="Berhane-Mersha D.B."/>
            <person name="Bess C.B."/>
            <person name="Bickham C.B."/>
            <person name="Bolden T.B."/>
            <person name="Carter K.C."/>
            <person name="Chau D.C."/>
            <person name="Chavez A.C."/>
            <person name="Clerc-Blankenburg K.C."/>
            <person name="Coyle M.C."/>
            <person name="Dao M.D."/>
            <person name="Davila M.L.D."/>
            <person name="Davy-Carroll L.D."/>
            <person name="Denson S.D."/>
            <person name="Dinh H.D."/>
            <person name="Fernandez S.F."/>
            <person name="Fernando P.F."/>
            <person name="Forbes L.F."/>
            <person name="Francis C.F."/>
            <person name="Francisco L.F."/>
            <person name="Fu Q.F."/>
            <person name="Garcia-Iii R.G."/>
            <person name="Garrett T.G."/>
            <person name="Gross S.G."/>
            <person name="Gubbala S.G."/>
            <person name="Hirani K.H."/>
            <person name="Hogues M.H."/>
            <person name="Hollins B.H."/>
            <person name="Jackson L.J."/>
            <person name="Javaid M.J."/>
            <person name="Jhangiani S.J."/>
            <person name="Johnson A.J."/>
            <person name="Johnson B.J."/>
            <person name="Jones J.J."/>
            <person name="Joshi V.J."/>
            <person name="Kalu J.K."/>
            <person name="Khan N.K."/>
            <person name="Korchina V.K."/>
            <person name="Kovar C.K."/>
            <person name="Lago L.L."/>
            <person name="Lara F.L."/>
            <person name="Le T.-K.L."/>
            <person name="Lee S.L."/>
            <person name="Legall-Iii F.L."/>
            <person name="Lemon S.L."/>
            <person name="Liu J.L."/>
            <person name="Liu Y.-S.L."/>
            <person name="Liyanage D.L."/>
            <person name="Lopez J.L."/>
            <person name="Lorensuhewa L.L."/>
            <person name="Mata R.M."/>
            <person name="Mathew T.M."/>
            <person name="Mercado C.M."/>
            <person name="Mercado I.M."/>
            <person name="Morales K.M."/>
            <person name="Morgan M.M."/>
            <person name="Munidasa M.M."/>
            <person name="Ngo D.N."/>
            <person name="Nguyen L.N."/>
            <person name="Nguyen T.N."/>
            <person name="Nguyen N.N."/>
            <person name="Obregon M.O."/>
            <person name="Okwuonu G.O."/>
            <person name="Ongeri F.O."/>
            <person name="Onwere C.O."/>
            <person name="Osifeso I.O."/>
            <person name="Parra A.P."/>
            <person name="Patil S.P."/>
            <person name="Perez A.P."/>
            <person name="Perez Y.P."/>
            <person name="Pham C.P."/>
            <person name="Pu L.-L.P."/>
            <person name="Puazo M.P."/>
            <person name="Quiroz J.Q."/>
            <person name="Rouhana J.R."/>
            <person name="Ruiz M.R."/>
            <person name="Ruiz S.-J.R."/>
            <person name="Saada N.S."/>
            <person name="Santibanez J.S."/>
            <person name="Scheel M.S."/>
            <person name="Schneider B.S."/>
            <person name="Simmons D.S."/>
            <person name="Sisson I.S."/>
            <person name="Tang L.-Y.T."/>
            <person name="Thornton R.T."/>
            <person name="Tisius J.T."/>
            <person name="Toledanes G.T."/>
            <person name="Trejos Z.T."/>
            <person name="Usmani K.U."/>
            <person name="Varghese R.V."/>
            <person name="Vattathil S.V."/>
            <person name="Vee V.V."/>
            <person name="Walker D.W."/>
            <person name="Weissenberger G.W."/>
            <person name="White C.W."/>
            <person name="Williams A.W."/>
            <person name="Woodworth J.W."/>
            <person name="Wright R.W."/>
            <person name="Zhu Y.Z."/>
            <person name="Han Y.H."/>
            <person name="Newsham I.N."/>
            <person name="Nazareth L.N."/>
            <person name="Worley K.W."/>
            <person name="Muzny D.M."/>
            <person name="Rogers J.R."/>
            <person name="Gibbs R.G."/>
        </authorList>
    </citation>
    <scope>NUCLEOTIDE SEQUENCE [LARGE SCALE GENOMIC DNA]</scope>
</reference>
<feature type="coiled-coil region" evidence="1">
    <location>
        <begin position="919"/>
        <end position="967"/>
    </location>
</feature>
<dbReference type="GO" id="GO:0030324">
    <property type="term" value="P:lung development"/>
    <property type="evidence" value="ECO:0007669"/>
    <property type="project" value="Ensembl"/>
</dbReference>
<dbReference type="GO" id="GO:0060287">
    <property type="term" value="P:epithelial cilium movement involved in determination of left/right asymmetry"/>
    <property type="evidence" value="ECO:0007669"/>
    <property type="project" value="Ensembl"/>
</dbReference>
<dbReference type="GO" id="GO:0030317">
    <property type="term" value="P:flagellated sperm motility"/>
    <property type="evidence" value="ECO:0007669"/>
    <property type="project" value="Ensembl"/>
</dbReference>
<feature type="compositionally biased region" description="Acidic residues" evidence="2">
    <location>
        <begin position="300"/>
        <end position="320"/>
    </location>
</feature>
<feature type="compositionally biased region" description="Acidic residues" evidence="2">
    <location>
        <begin position="107"/>
        <end position="145"/>
    </location>
</feature>
<dbReference type="Bgee" id="ENSPANG00000019680">
    <property type="expression patterns" value="Expressed in ventromedial nucleus of hypothalamus and 28 other cell types or tissues"/>
</dbReference>
<dbReference type="OMA" id="RMQRIQK"/>
<feature type="coiled-coil region" evidence="1">
    <location>
        <begin position="574"/>
        <end position="608"/>
    </location>
</feature>
<feature type="coiled-coil region" evidence="1">
    <location>
        <begin position="735"/>
        <end position="790"/>
    </location>
</feature>
<keyword evidence="4" id="KW-1185">Reference proteome</keyword>
<dbReference type="Pfam" id="PF08647">
    <property type="entry name" value="BRE1"/>
    <property type="match status" value="1"/>
</dbReference>
<dbReference type="eggNOG" id="ENOG502QQ91">
    <property type="taxonomic scope" value="Eukaryota"/>
</dbReference>
<feature type="coiled-coil region" evidence="1">
    <location>
        <begin position="845"/>
        <end position="886"/>
    </location>
</feature>
<feature type="coiled-coil region" evidence="1">
    <location>
        <begin position="427"/>
        <end position="517"/>
    </location>
</feature>
<dbReference type="GO" id="GO:0071907">
    <property type="term" value="P:determination of digestive tract left/right asymmetry"/>
    <property type="evidence" value="ECO:0007669"/>
    <property type="project" value="Ensembl"/>
</dbReference>
<sequence length="1189" mass="136047">MVPDKQYKVLTTAWGWGSREVTSKQTDVHNSGGDKGQEKENCCLTLFNYFSKTRSHPEDGLASEGEKEGNNESHMASPPEKDDGQKSEEAVSSTEHPEEVTTHAEAAIEEGEVETEGEAAVEGETTVEEETVSCGDAESEEEYDYSEASSAEGQIGATDMTYPYFSPQELPGEEAHDSASREAGLEGSHREATGPPESREGRVTSPEPSHRVVGPLEQMGQVTSGPAVGRLTGSTGEPQGQVLLTGAWHRFRLSHWSSIESSDLEEFVSQEPVIPSTAPDAHPREGDRPVFQDQIQQPSSEEEAVAESVESEGSDEEGEDEGSRLVVLDPDHPLMVRFQAALKNYLNRQIEKLKLDLQELVVATKQSRAQRQELGVNLYEVQQHLVHLQKLLEKSHDRHSVASSERRQKEEELQGARALYTKTCAAANEERKKLAALQTEMENLALHLFYMQNVDQDMRDDIRVMKQVVKKAETERIRAEIEKKKQDLYVDQLTTRAQQLEEDIALFEAQYLAQAEDTRILRKAVSEACTEIDAISMEKRRILQQWATSLVGMKHRDEAHRAVLEAFRECQHQARSIDSEIEAYKKSIMKEEEKNEKLASILNRTETEVRLLQKLTTQCLTKQVALQSQFNTYRLTLQDTEDALSQDQLEQMILTEELQAIRQAIQGELELRRKTDAAIREKLQEHMTSNKTTKYFNQLILKLQKEKTNMMTHLSKIDGNIAQTTLDITRTSSRLDAHRKTLLELDQDVKKVNELITNSQNEISRRTILIERKQGLINFLNKQLERMVSELGGEEVGPLELEIKRLSKLIEEHNATAVQAQVTWLRLQQEMVKVTQEQEAQLASLDASKKELHIMEQKKLRVESKIEQEKKEQKEIEHHMKDLDNDLKKLNVLMNKNRCSSEELEQNNRVTENEFVRSLKDSERETIKMQDKLNQLSEEKATLLNQLVEAEHQIMLWEKKIQLAKEMRSSVDSEIGQTEIRAMKGEIHRMKVRLGQLLKQQEKMIRAMELAVARRETVTTQAEGQRKMDRKALTRTEFHHKQLELRRKIRDVRKATEECTKTILELEETQRNVSSSLLEKQEKLSVIQADFDTLEADLTRLGALKRQNLSEIVALQTRLKHLQAVKEGRYVFLFRSKQSLVLERQRLDKRLGLIATILDRVRDEYPQFQEALHKISQTIANKLESPGPS</sequence>
<dbReference type="AlphaFoldDB" id="A0A096NTB0"/>
<dbReference type="GeneTree" id="ENSGT00440000035688"/>
<dbReference type="GO" id="GO:0003356">
    <property type="term" value="P:regulation of cilium beat frequency"/>
    <property type="evidence" value="ECO:0007669"/>
    <property type="project" value="Ensembl"/>
</dbReference>
<feature type="compositionally biased region" description="Basic and acidic residues" evidence="2">
    <location>
        <begin position="55"/>
        <end position="71"/>
    </location>
</feature>
<name>A0A096NTB0_PAPAN</name>
<dbReference type="HOGENOM" id="CLU_008826_1_0_1"/>
<dbReference type="Proteomes" id="UP000028761">
    <property type="component" value="Chromosome 17"/>
</dbReference>
<dbReference type="GO" id="GO:0001947">
    <property type="term" value="P:heart looping"/>
    <property type="evidence" value="ECO:0007669"/>
    <property type="project" value="Ensembl"/>
</dbReference>
<feature type="region of interest" description="Disordered" evidence="2">
    <location>
        <begin position="16"/>
        <end position="39"/>
    </location>
</feature>
<organism evidence="3 4">
    <name type="scientific">Papio anubis</name>
    <name type="common">Olive baboon</name>
    <dbReference type="NCBI Taxonomy" id="9555"/>
    <lineage>
        <taxon>Eukaryota</taxon>
        <taxon>Metazoa</taxon>
        <taxon>Chordata</taxon>
        <taxon>Craniata</taxon>
        <taxon>Vertebrata</taxon>
        <taxon>Euteleostomi</taxon>
        <taxon>Mammalia</taxon>
        <taxon>Eutheria</taxon>
        <taxon>Euarchontoglires</taxon>
        <taxon>Primates</taxon>
        <taxon>Haplorrhini</taxon>
        <taxon>Catarrhini</taxon>
        <taxon>Cercopithecidae</taxon>
        <taxon>Cercopithecinae</taxon>
        <taxon>Papio</taxon>
    </lineage>
</organism>
<evidence type="ECO:0000313" key="3">
    <source>
        <dbReference type="Ensembl" id="ENSPANP00000016281.2"/>
    </source>
</evidence>
<dbReference type="InterPro" id="IPR037386">
    <property type="entry name" value="CCDC40"/>
</dbReference>
<feature type="region of interest" description="Disordered" evidence="2">
    <location>
        <begin position="268"/>
        <end position="322"/>
    </location>
</feature>
<dbReference type="GO" id="GO:0036159">
    <property type="term" value="P:inner dynein arm assembly"/>
    <property type="evidence" value="ECO:0007669"/>
    <property type="project" value="Ensembl"/>
</dbReference>
<dbReference type="GO" id="GO:0005576">
    <property type="term" value="C:extracellular region"/>
    <property type="evidence" value="ECO:0007669"/>
    <property type="project" value="GOC"/>
</dbReference>
<evidence type="ECO:0000256" key="1">
    <source>
        <dbReference type="SAM" id="Coils"/>
    </source>
</evidence>
<dbReference type="GO" id="GO:0005930">
    <property type="term" value="C:axoneme"/>
    <property type="evidence" value="ECO:0007669"/>
    <property type="project" value="Ensembl"/>
</dbReference>
<dbReference type="GO" id="GO:0071910">
    <property type="term" value="P:determination of liver left/right asymmetry"/>
    <property type="evidence" value="ECO:0007669"/>
    <property type="project" value="Ensembl"/>
</dbReference>
<feature type="compositionally biased region" description="Basic and acidic residues" evidence="2">
    <location>
        <begin position="173"/>
        <end position="202"/>
    </location>
</feature>
<dbReference type="STRING" id="9555.ENSPANP00000016281"/>
<dbReference type="PANTHER" id="PTHR16275">
    <property type="entry name" value="COILED-COIL DOMAIN-CONTAINING PROTEIN 40"/>
    <property type="match status" value="1"/>
</dbReference>
<dbReference type="PANTHER" id="PTHR16275:SF8">
    <property type="entry name" value="COILED-COIL DOMAIN-CONTAINING PROTEIN 40"/>
    <property type="match status" value="1"/>
</dbReference>
<accession>A0A096NTB0</accession>
<reference evidence="3" key="3">
    <citation type="submission" date="2025-09" db="UniProtKB">
        <authorList>
            <consortium name="Ensembl"/>
        </authorList>
    </citation>
    <scope>IDENTIFICATION</scope>
</reference>
<feature type="compositionally biased region" description="Basic and acidic residues" evidence="2">
    <location>
        <begin position="281"/>
        <end position="290"/>
    </location>
</feature>
<feature type="region of interest" description="Disordered" evidence="2">
    <location>
        <begin position="53"/>
        <end position="237"/>
    </location>
</feature>
<evidence type="ECO:0000256" key="2">
    <source>
        <dbReference type="SAM" id="MobiDB-lite"/>
    </source>
</evidence>
<evidence type="ECO:0000313" key="4">
    <source>
        <dbReference type="Proteomes" id="UP000028761"/>
    </source>
</evidence>
<dbReference type="GO" id="GO:0044458">
    <property type="term" value="P:motile cilium assembly"/>
    <property type="evidence" value="ECO:0007669"/>
    <property type="project" value="Ensembl"/>
</dbReference>
<dbReference type="ExpressionAtlas" id="A0A096NTB0">
    <property type="expression patterns" value="baseline"/>
</dbReference>